<accession>A0ABS5V5X7</accession>
<evidence type="ECO:0000313" key="1">
    <source>
        <dbReference type="EMBL" id="MBT1445854.1"/>
    </source>
</evidence>
<organism evidence="1 2">
    <name type="scientific">Shewanella jiangmenensis</name>
    <dbReference type="NCBI Taxonomy" id="2837387"/>
    <lineage>
        <taxon>Bacteria</taxon>
        <taxon>Pseudomonadati</taxon>
        <taxon>Pseudomonadota</taxon>
        <taxon>Gammaproteobacteria</taxon>
        <taxon>Alteromonadales</taxon>
        <taxon>Shewanellaceae</taxon>
        <taxon>Shewanella</taxon>
    </lineage>
</organism>
<sequence length="74" mass="7901">MVIVLSAGKLILTPTELLCRLSSGATLRALPDDIRLVTTPPLLIADAGAVSWTLPLDGVECLDDITEFYGFAKE</sequence>
<keyword evidence="2" id="KW-1185">Reference proteome</keyword>
<dbReference type="RefSeq" id="WP_214508043.1">
    <property type="nucleotide sequence ID" value="NZ_JAHEPS010000006.1"/>
</dbReference>
<dbReference type="EMBL" id="JAHEPS010000006">
    <property type="protein sequence ID" value="MBT1445854.1"/>
    <property type="molecule type" value="Genomic_DNA"/>
</dbReference>
<name>A0ABS5V5X7_9GAMM</name>
<comment type="caution">
    <text evidence="1">The sequence shown here is derived from an EMBL/GenBank/DDBJ whole genome shotgun (WGS) entry which is preliminary data.</text>
</comment>
<gene>
    <name evidence="1" type="ORF">KJI95_15210</name>
</gene>
<evidence type="ECO:0000313" key="2">
    <source>
        <dbReference type="Proteomes" id="UP001195903"/>
    </source>
</evidence>
<reference evidence="1 2" key="1">
    <citation type="submission" date="2021-05" db="EMBL/GenBank/DDBJ databases">
        <title>Shewanella sp. JM162201.</title>
        <authorList>
            <person name="Xu S."/>
            <person name="Li A."/>
        </authorList>
    </citation>
    <scope>NUCLEOTIDE SEQUENCE [LARGE SCALE GENOMIC DNA]</scope>
    <source>
        <strain evidence="1 2">JM162201</strain>
    </source>
</reference>
<dbReference type="Pfam" id="PF11869">
    <property type="entry name" value="DUF3389"/>
    <property type="match status" value="1"/>
</dbReference>
<protein>
    <submittedName>
        <fullName evidence="1">DUF3389 family protein</fullName>
    </submittedName>
</protein>
<proteinExistence type="predicted"/>
<dbReference type="InterPro" id="IPR021811">
    <property type="entry name" value="DUF3389"/>
</dbReference>
<dbReference type="Proteomes" id="UP001195903">
    <property type="component" value="Unassembled WGS sequence"/>
</dbReference>